<accession>A0A162JSL4</accession>
<dbReference type="Proteomes" id="UP000076744">
    <property type="component" value="Unassembled WGS sequence"/>
</dbReference>
<proteinExistence type="predicted"/>
<protein>
    <submittedName>
        <fullName evidence="1">Uncharacterized protein</fullName>
    </submittedName>
</protein>
<organism evidence="1 2">
    <name type="scientific">Cordyceps fumosorosea (strain ARSEF 2679)</name>
    <name type="common">Isaria fumosorosea</name>
    <dbReference type="NCBI Taxonomy" id="1081104"/>
    <lineage>
        <taxon>Eukaryota</taxon>
        <taxon>Fungi</taxon>
        <taxon>Dikarya</taxon>
        <taxon>Ascomycota</taxon>
        <taxon>Pezizomycotina</taxon>
        <taxon>Sordariomycetes</taxon>
        <taxon>Hypocreomycetidae</taxon>
        <taxon>Hypocreales</taxon>
        <taxon>Cordycipitaceae</taxon>
        <taxon>Cordyceps</taxon>
    </lineage>
</organism>
<reference evidence="1 2" key="1">
    <citation type="journal article" date="2016" name="Genome Biol. Evol.">
        <title>Divergent and convergent evolution of fungal pathogenicity.</title>
        <authorList>
            <person name="Shang Y."/>
            <person name="Xiao G."/>
            <person name="Zheng P."/>
            <person name="Cen K."/>
            <person name="Zhan S."/>
            <person name="Wang C."/>
        </authorList>
    </citation>
    <scope>NUCLEOTIDE SEQUENCE [LARGE SCALE GENOMIC DNA]</scope>
    <source>
        <strain evidence="1 2">ARSEF 2679</strain>
    </source>
</reference>
<dbReference type="AlphaFoldDB" id="A0A162JSL4"/>
<evidence type="ECO:0000313" key="2">
    <source>
        <dbReference type="Proteomes" id="UP000076744"/>
    </source>
</evidence>
<gene>
    <name evidence="1" type="ORF">ISF_00043</name>
</gene>
<sequence length="231" mass="26222">MCHPILASLIDSPITSFLLATVTNPQLLYHGLDAVPQRRQHPLLHGPFRISIPVPSWQVPLGRIAALCVLERPNPPYLFDVEIFDRKSGNGCVARDRATTMIFELMCVIFMTPSTRLLTKAVAFVMNDQSITDAIVGELTRDLLETREGVLAFAHASVEEYLQNTYPSEYAKEDCIALVARIYLQYMSLHPEATFKQDLEHDELLSDCFHYCGEHCARLEKEDLRTTRRVC</sequence>
<dbReference type="RefSeq" id="XP_018708100.1">
    <property type="nucleotide sequence ID" value="XM_018843650.1"/>
</dbReference>
<dbReference type="OrthoDB" id="20872at2759"/>
<dbReference type="GeneID" id="30016335"/>
<evidence type="ECO:0000313" key="1">
    <source>
        <dbReference type="EMBL" id="OAA73142.1"/>
    </source>
</evidence>
<name>A0A162JSL4_CORFA</name>
<keyword evidence="2" id="KW-1185">Reference proteome</keyword>
<dbReference type="EMBL" id="AZHB01000001">
    <property type="protein sequence ID" value="OAA73142.1"/>
    <property type="molecule type" value="Genomic_DNA"/>
</dbReference>
<comment type="caution">
    <text evidence="1">The sequence shown here is derived from an EMBL/GenBank/DDBJ whole genome shotgun (WGS) entry which is preliminary data.</text>
</comment>